<reference evidence="1 2" key="1">
    <citation type="submission" date="2020-01" db="EMBL/GenBank/DDBJ databases">
        <title>Draft genome sequence of Aspergillus udagawae IFM 46972.</title>
        <authorList>
            <person name="Takahashi H."/>
            <person name="Yaguchi T."/>
        </authorList>
    </citation>
    <scope>NUCLEOTIDE SEQUENCE [LARGE SCALE GENOMIC DNA]</scope>
    <source>
        <strain evidence="1 2">IFM 46972</strain>
    </source>
</reference>
<organism evidence="1 2">
    <name type="scientific">Aspergillus udagawae</name>
    <dbReference type="NCBI Taxonomy" id="91492"/>
    <lineage>
        <taxon>Eukaryota</taxon>
        <taxon>Fungi</taxon>
        <taxon>Dikarya</taxon>
        <taxon>Ascomycota</taxon>
        <taxon>Pezizomycotina</taxon>
        <taxon>Eurotiomycetes</taxon>
        <taxon>Eurotiomycetidae</taxon>
        <taxon>Eurotiales</taxon>
        <taxon>Aspergillaceae</taxon>
        <taxon>Aspergillus</taxon>
        <taxon>Aspergillus subgen. Fumigati</taxon>
    </lineage>
</organism>
<proteinExistence type="predicted"/>
<sequence length="129" mass="14696">ESTISENSSVQLLLVTNFNKLLTTPEGPKVTADIIRLATLKLRSSLHIDKSTTIITTADHQRQYWSPVPTLYSCKQLSTSLLYLPRCYCSFHLCIRDMPPDFLFLGEQQIAIISYLRKYQVLETTEAKA</sequence>
<gene>
    <name evidence="1" type="ORF">IFM46972_00828</name>
</gene>
<comment type="caution">
    <text evidence="1">The sequence shown here is derived from an EMBL/GenBank/DDBJ whole genome shotgun (WGS) entry which is preliminary data.</text>
</comment>
<dbReference type="Proteomes" id="UP000465221">
    <property type="component" value="Unassembled WGS sequence"/>
</dbReference>
<protein>
    <submittedName>
        <fullName evidence="1">Uncharacterized protein</fullName>
    </submittedName>
</protein>
<name>A0A8H3N3I2_9EURO</name>
<accession>A0A8H3N3I2</accession>
<evidence type="ECO:0000313" key="1">
    <source>
        <dbReference type="EMBL" id="GFF23848.1"/>
    </source>
</evidence>
<dbReference type="EMBL" id="BLKC01000004">
    <property type="protein sequence ID" value="GFF23848.1"/>
    <property type="molecule type" value="Genomic_DNA"/>
</dbReference>
<evidence type="ECO:0000313" key="2">
    <source>
        <dbReference type="Proteomes" id="UP000465221"/>
    </source>
</evidence>
<dbReference type="AlphaFoldDB" id="A0A8H3N3I2"/>
<feature type="non-terminal residue" evidence="1">
    <location>
        <position position="129"/>
    </location>
</feature>